<feature type="domain" description="NERD" evidence="1">
    <location>
        <begin position="30"/>
        <end position="132"/>
    </location>
</feature>
<gene>
    <name evidence="2" type="ORF">GCM10011600_06760</name>
</gene>
<name>A0A8J3LZ30_9MICO</name>
<dbReference type="EMBL" id="BNAI01000001">
    <property type="protein sequence ID" value="GHF08559.1"/>
    <property type="molecule type" value="Genomic_DNA"/>
</dbReference>
<reference evidence="2" key="1">
    <citation type="journal article" date="2014" name="Int. J. Syst. Evol. Microbiol.">
        <title>Complete genome sequence of Corynebacterium casei LMG S-19264T (=DSM 44701T), isolated from a smear-ripened cheese.</title>
        <authorList>
            <consortium name="US DOE Joint Genome Institute (JGI-PGF)"/>
            <person name="Walter F."/>
            <person name="Albersmeier A."/>
            <person name="Kalinowski J."/>
            <person name="Ruckert C."/>
        </authorList>
    </citation>
    <scope>NUCLEOTIDE SEQUENCE</scope>
    <source>
        <strain evidence="2">CGMCC 1.16548</strain>
    </source>
</reference>
<evidence type="ECO:0000259" key="1">
    <source>
        <dbReference type="PROSITE" id="PS50965"/>
    </source>
</evidence>
<proteinExistence type="predicted"/>
<keyword evidence="3" id="KW-1185">Reference proteome</keyword>
<accession>A0A8J3LZ30</accession>
<comment type="caution">
    <text evidence="2">The sequence shown here is derived from an EMBL/GenBank/DDBJ whole genome shotgun (WGS) entry which is preliminary data.</text>
</comment>
<evidence type="ECO:0000313" key="2">
    <source>
        <dbReference type="EMBL" id="GHF08559.1"/>
    </source>
</evidence>
<dbReference type="AlphaFoldDB" id="A0A8J3LZ30"/>
<organism evidence="2 3">
    <name type="scientific">Pseudolysinimonas yzui</name>
    <dbReference type="NCBI Taxonomy" id="2708254"/>
    <lineage>
        <taxon>Bacteria</taxon>
        <taxon>Bacillati</taxon>
        <taxon>Actinomycetota</taxon>
        <taxon>Actinomycetes</taxon>
        <taxon>Micrococcales</taxon>
        <taxon>Microbacteriaceae</taxon>
        <taxon>Pseudolysinimonas</taxon>
    </lineage>
</organism>
<evidence type="ECO:0000313" key="3">
    <source>
        <dbReference type="Proteomes" id="UP000617531"/>
    </source>
</evidence>
<reference evidence="2" key="2">
    <citation type="submission" date="2020-09" db="EMBL/GenBank/DDBJ databases">
        <authorList>
            <person name="Sun Q."/>
            <person name="Zhou Y."/>
        </authorList>
    </citation>
    <scope>NUCLEOTIDE SEQUENCE</scope>
    <source>
        <strain evidence="2">CGMCC 1.16548</strain>
    </source>
</reference>
<dbReference type="InterPro" id="IPR011528">
    <property type="entry name" value="NERD"/>
</dbReference>
<sequence length="190" mass="20274">MTQDRGFAGASAYRESLRRAGSRERRDWHQGAVGESIVGRMLADAGVRTVHDRRVPGSDANIDHIAVAASGVYVIDAKNYSGRPRVETFGGADPTPRRLFVGRDDHTHLVHAVRRQVRVVEGALNDPSLPVRGILCFVGADWDVINGYLVSGVGVTSPDGVAALLATPGPLGPERVDAVHRLLGQVLDAA</sequence>
<dbReference type="Pfam" id="PF08378">
    <property type="entry name" value="NERD"/>
    <property type="match status" value="1"/>
</dbReference>
<dbReference type="RefSeq" id="WP_191281938.1">
    <property type="nucleotide sequence ID" value="NZ_BNAI01000001.1"/>
</dbReference>
<dbReference type="Proteomes" id="UP000617531">
    <property type="component" value="Unassembled WGS sequence"/>
</dbReference>
<protein>
    <recommendedName>
        <fullName evidence="1">NERD domain-containing protein</fullName>
    </recommendedName>
</protein>
<dbReference type="PROSITE" id="PS50965">
    <property type="entry name" value="NERD"/>
    <property type="match status" value="1"/>
</dbReference>